<keyword evidence="5 10" id="KW-0812">Transmembrane</keyword>
<comment type="subcellular location">
    <subcellularLocation>
        <location evidence="1 10">Cell outer membrane</location>
        <topology evidence="1 10">Multi-pass membrane protein</topology>
    </subcellularLocation>
</comment>
<dbReference type="RefSeq" id="WP_341724056.1">
    <property type="nucleotide sequence ID" value="NZ_JBBWWT010000001.1"/>
</dbReference>
<feature type="signal peptide" evidence="13">
    <location>
        <begin position="1"/>
        <end position="29"/>
    </location>
</feature>
<dbReference type="EMBL" id="JBBWWT010000001">
    <property type="protein sequence ID" value="MEL1262854.1"/>
    <property type="molecule type" value="Genomic_DNA"/>
</dbReference>
<dbReference type="SMART" id="SM00965">
    <property type="entry name" value="STN"/>
    <property type="match status" value="1"/>
</dbReference>
<dbReference type="SUPFAM" id="SSF56935">
    <property type="entry name" value="Porins"/>
    <property type="match status" value="1"/>
</dbReference>
<evidence type="ECO:0000256" key="9">
    <source>
        <dbReference type="ARBA" id="ARBA00023237"/>
    </source>
</evidence>
<keyword evidence="16" id="KW-1185">Reference proteome</keyword>
<evidence type="ECO:0000256" key="4">
    <source>
        <dbReference type="ARBA" id="ARBA00022496"/>
    </source>
</evidence>
<dbReference type="InterPro" id="IPR037066">
    <property type="entry name" value="Plug_dom_sf"/>
</dbReference>
<dbReference type="Pfam" id="PF07715">
    <property type="entry name" value="Plug"/>
    <property type="match status" value="1"/>
</dbReference>
<evidence type="ECO:0000313" key="16">
    <source>
        <dbReference type="Proteomes" id="UP001459204"/>
    </source>
</evidence>
<keyword evidence="15" id="KW-0675">Receptor</keyword>
<evidence type="ECO:0000259" key="14">
    <source>
        <dbReference type="SMART" id="SM00965"/>
    </source>
</evidence>
<dbReference type="PANTHER" id="PTHR47234">
    <property type="match status" value="1"/>
</dbReference>
<feature type="compositionally biased region" description="Basic and acidic residues" evidence="12">
    <location>
        <begin position="116"/>
        <end position="127"/>
    </location>
</feature>
<reference evidence="15 16" key="1">
    <citation type="submission" date="2024-04" db="EMBL/GenBank/DDBJ databases">
        <title>Draft genome sequence of Pseudoxanthomonas putridarboris WD12.</title>
        <authorList>
            <person name="Oh J."/>
        </authorList>
    </citation>
    <scope>NUCLEOTIDE SEQUENCE [LARGE SCALE GENOMIC DNA]</scope>
    <source>
        <strain evidence="15 16">WD12</strain>
    </source>
</reference>
<keyword evidence="6" id="KW-0408">Iron</keyword>
<gene>
    <name evidence="15" type="ORF">AAD027_00505</name>
</gene>
<organism evidence="15 16">
    <name type="scientific">Pseudoxanthomonas putridarboris</name>
    <dbReference type="NCBI Taxonomy" id="752605"/>
    <lineage>
        <taxon>Bacteria</taxon>
        <taxon>Pseudomonadati</taxon>
        <taxon>Pseudomonadota</taxon>
        <taxon>Gammaproteobacteria</taxon>
        <taxon>Lysobacterales</taxon>
        <taxon>Lysobacteraceae</taxon>
        <taxon>Pseudoxanthomonas</taxon>
    </lineage>
</organism>
<name>A0ABU9IV57_9GAMM</name>
<evidence type="ECO:0000256" key="13">
    <source>
        <dbReference type="SAM" id="SignalP"/>
    </source>
</evidence>
<dbReference type="InterPro" id="IPR036942">
    <property type="entry name" value="Beta-barrel_TonB_sf"/>
</dbReference>
<evidence type="ECO:0000256" key="1">
    <source>
        <dbReference type="ARBA" id="ARBA00004571"/>
    </source>
</evidence>
<dbReference type="Gene3D" id="3.55.50.30">
    <property type="match status" value="1"/>
</dbReference>
<evidence type="ECO:0000256" key="7">
    <source>
        <dbReference type="ARBA" id="ARBA00023077"/>
    </source>
</evidence>
<keyword evidence="9 10" id="KW-0998">Cell outer membrane</keyword>
<sequence length="871" mass="93853">MRKNTLQVAILNAILLMGGAMTYPATAYAQGQAQTYSIAGGDLETVLSRFGTESRIQLIYPPELLKGKRSSGLTGSHTPTEALRLLLEGSGLVAERVNDKTVVIKKGAAPAAEPKAAPRDNPKTTQVKEAEVEELETVTVTGTRIRGGTTPSPTIVMGEEQFQQEGFTDLGEVIRSIPQNFRGGQNPGVNVGATAGSATNRNNSGGSALNLRGLGPDASLTLLNGRRLSYDSTNQAVDISAIPIQAVERIEIVPDGASAIYGSDAVGGVANVILKRDFEGVALGALYGDSTDGGLERQEFNAAVGETWDSGGFIGTFTKSSQDPLFADQRDYTQSMADPATLYNGSKLRSGLVSAYQRFGERAELRLDMLRTVRDASSFESSATQNFAGSWLSTITSVAPSLELSLAHDWSLTVGASRSKGENVFDTVTTTGGVATTSANGCYCNETMSWELGAEGSLVSFGSRDMRLAIGIGGRRDEFANKSFLTNTNYEGEQRGRYAYGELSLPLIGADNARPGAQRLEFSAAVRAEDYDTFGGVTTPKLGVIYDPNRDFTLKASWGRSFKVPTLNQRVFNRFTYVWRAQQVGCTSCAADETVLMSFGGNRDLEPERARTWTASLAFHPEALPGLDAELTFFSIDYTQRVAYPFPNVLNSLRNPEEYASFIQYGPTIDQQQELIATYNDAFYNQSGLAYDPNKVVAIVSAQYTNVASQQAKGFDLTGSFRFDLPVGQLVFRGGASWIDLSQQNISGQDAFDLSGTVYFPAEINSRLGAIWSYGGLSISAFANYTSGITNTITATREEIGSITTFDSTLRYETAPGSTPLSGLTLALSVDNLFNRDPPIITQPNPRYAPFDSTNHSAIGRYITVSISKHW</sequence>
<evidence type="ECO:0000256" key="10">
    <source>
        <dbReference type="PROSITE-ProRule" id="PRU01360"/>
    </source>
</evidence>
<dbReference type="Gene3D" id="2.40.170.20">
    <property type="entry name" value="TonB-dependent receptor, beta-barrel domain"/>
    <property type="match status" value="1"/>
</dbReference>
<dbReference type="Proteomes" id="UP001459204">
    <property type="component" value="Unassembled WGS sequence"/>
</dbReference>
<feature type="domain" description="Secretin/TonB short N-terminal" evidence="14">
    <location>
        <begin position="56"/>
        <end position="107"/>
    </location>
</feature>
<evidence type="ECO:0000256" key="3">
    <source>
        <dbReference type="ARBA" id="ARBA00022452"/>
    </source>
</evidence>
<feature type="region of interest" description="Disordered" evidence="12">
    <location>
        <begin position="107"/>
        <end position="127"/>
    </location>
</feature>
<evidence type="ECO:0000256" key="12">
    <source>
        <dbReference type="SAM" id="MobiDB-lite"/>
    </source>
</evidence>
<dbReference type="InterPro" id="IPR039426">
    <property type="entry name" value="TonB-dep_rcpt-like"/>
</dbReference>
<keyword evidence="4" id="KW-0410">Iron transport</keyword>
<dbReference type="InterPro" id="IPR011662">
    <property type="entry name" value="Secretin/TonB_short_N"/>
</dbReference>
<dbReference type="Gene3D" id="2.170.130.10">
    <property type="entry name" value="TonB-dependent receptor, plug domain"/>
    <property type="match status" value="1"/>
</dbReference>
<dbReference type="Pfam" id="PF00593">
    <property type="entry name" value="TonB_dep_Rec_b-barrel"/>
    <property type="match status" value="1"/>
</dbReference>
<evidence type="ECO:0000256" key="5">
    <source>
        <dbReference type="ARBA" id="ARBA00022692"/>
    </source>
</evidence>
<dbReference type="Pfam" id="PF07660">
    <property type="entry name" value="STN"/>
    <property type="match status" value="1"/>
</dbReference>
<accession>A0ABU9IV57</accession>
<dbReference type="InterPro" id="IPR012910">
    <property type="entry name" value="Plug_dom"/>
</dbReference>
<comment type="caution">
    <text evidence="15">The sequence shown here is derived from an EMBL/GenBank/DDBJ whole genome shotgun (WGS) entry which is preliminary data.</text>
</comment>
<dbReference type="InterPro" id="IPR000531">
    <property type="entry name" value="Beta-barrel_TonB"/>
</dbReference>
<dbReference type="CDD" id="cd01347">
    <property type="entry name" value="ligand_gated_channel"/>
    <property type="match status" value="1"/>
</dbReference>
<keyword evidence="13" id="KW-0732">Signal</keyword>
<evidence type="ECO:0000313" key="15">
    <source>
        <dbReference type="EMBL" id="MEL1262854.1"/>
    </source>
</evidence>
<feature type="chain" id="PRO_5045491973" evidence="13">
    <location>
        <begin position="30"/>
        <end position="871"/>
    </location>
</feature>
<keyword evidence="4" id="KW-0406">Ion transport</keyword>
<evidence type="ECO:0000256" key="2">
    <source>
        <dbReference type="ARBA" id="ARBA00022448"/>
    </source>
</evidence>
<dbReference type="PANTHER" id="PTHR47234:SF3">
    <property type="entry name" value="SECRETIN_TONB SHORT N-TERMINAL DOMAIN-CONTAINING PROTEIN"/>
    <property type="match status" value="1"/>
</dbReference>
<keyword evidence="3 10" id="KW-1134">Transmembrane beta strand</keyword>
<evidence type="ECO:0000256" key="8">
    <source>
        <dbReference type="ARBA" id="ARBA00023136"/>
    </source>
</evidence>
<proteinExistence type="inferred from homology"/>
<comment type="similarity">
    <text evidence="10 11">Belongs to the TonB-dependent receptor family.</text>
</comment>
<dbReference type="PROSITE" id="PS52016">
    <property type="entry name" value="TONB_DEPENDENT_REC_3"/>
    <property type="match status" value="1"/>
</dbReference>
<evidence type="ECO:0000256" key="6">
    <source>
        <dbReference type="ARBA" id="ARBA00023004"/>
    </source>
</evidence>
<keyword evidence="7 11" id="KW-0798">TonB box</keyword>
<keyword evidence="2 10" id="KW-0813">Transport</keyword>
<protein>
    <submittedName>
        <fullName evidence="15">TonB-dependent receptor</fullName>
    </submittedName>
</protein>
<evidence type="ECO:0000256" key="11">
    <source>
        <dbReference type="RuleBase" id="RU003357"/>
    </source>
</evidence>
<keyword evidence="8 10" id="KW-0472">Membrane</keyword>